<dbReference type="Proteomes" id="UP000180166">
    <property type="component" value="Chromosome"/>
</dbReference>
<dbReference type="AlphaFoldDB" id="A0ABC8ASD5"/>
<protein>
    <recommendedName>
        <fullName evidence="3">HD domain-containing protein</fullName>
    </recommendedName>
</protein>
<name>A0ABC8ASD5_9NOCA</name>
<evidence type="ECO:0000313" key="1">
    <source>
        <dbReference type="EMBL" id="APA97109.1"/>
    </source>
</evidence>
<evidence type="ECO:0008006" key="3">
    <source>
        <dbReference type="Google" id="ProtNLM"/>
    </source>
</evidence>
<dbReference type="Gene3D" id="1.10.3210.10">
    <property type="entry name" value="Hypothetical protein af1432"/>
    <property type="match status" value="1"/>
</dbReference>
<proteinExistence type="predicted"/>
<dbReference type="KEGG" id="nsr:NS506_03053"/>
<gene>
    <name evidence="1" type="ORF">NS506_03053</name>
</gene>
<evidence type="ECO:0000313" key="2">
    <source>
        <dbReference type="Proteomes" id="UP000180166"/>
    </source>
</evidence>
<reference evidence="1 2" key="1">
    <citation type="submission" date="2016-10" db="EMBL/GenBank/DDBJ databases">
        <title>Genome sequence of Nocardia seriolae strain EM150506, isolated from Anguila japonica.</title>
        <authorList>
            <person name="Han H.-J."/>
        </authorList>
    </citation>
    <scope>NUCLEOTIDE SEQUENCE [LARGE SCALE GENOMIC DNA]</scope>
    <source>
        <strain evidence="1 2">EM150506</strain>
    </source>
</reference>
<dbReference type="EMBL" id="CP017839">
    <property type="protein sequence ID" value="APA97109.1"/>
    <property type="molecule type" value="Genomic_DNA"/>
</dbReference>
<organism evidence="1 2">
    <name type="scientific">Nocardia seriolae</name>
    <dbReference type="NCBI Taxonomy" id="37332"/>
    <lineage>
        <taxon>Bacteria</taxon>
        <taxon>Bacillati</taxon>
        <taxon>Actinomycetota</taxon>
        <taxon>Actinomycetes</taxon>
        <taxon>Mycobacteriales</taxon>
        <taxon>Nocardiaceae</taxon>
        <taxon>Nocardia</taxon>
    </lineage>
</organism>
<accession>A0ABC8ASD5</accession>
<dbReference type="SUPFAM" id="SSF109604">
    <property type="entry name" value="HD-domain/PDEase-like"/>
    <property type="match status" value="1"/>
</dbReference>
<sequence length="182" mass="20450">MASPLETTVTERLDPWAAELGADRTAYTNHVLRVLSFCDALAGHRPGDPAGPSSHEEFLTAAVFHDLGVWTAHTFDYLPPSIELARQWLADNGHADLIPLVTSMIDDHHKLRRANGPREVELFRRADAVDVFAGLRRFGMTREDYRAVAHRYPDAGFHRRLAELGVGRIRSHPLSPLPMVKW</sequence>